<protein>
    <submittedName>
        <fullName evidence="2">Uncharacterized protein</fullName>
    </submittedName>
</protein>
<dbReference type="Proteomes" id="UP001283361">
    <property type="component" value="Unassembled WGS sequence"/>
</dbReference>
<organism evidence="2 3">
    <name type="scientific">Elysia crispata</name>
    <name type="common">lettuce slug</name>
    <dbReference type="NCBI Taxonomy" id="231223"/>
    <lineage>
        <taxon>Eukaryota</taxon>
        <taxon>Metazoa</taxon>
        <taxon>Spiralia</taxon>
        <taxon>Lophotrochozoa</taxon>
        <taxon>Mollusca</taxon>
        <taxon>Gastropoda</taxon>
        <taxon>Heterobranchia</taxon>
        <taxon>Euthyneura</taxon>
        <taxon>Panpulmonata</taxon>
        <taxon>Sacoglossa</taxon>
        <taxon>Placobranchoidea</taxon>
        <taxon>Plakobranchidae</taxon>
        <taxon>Elysia</taxon>
    </lineage>
</organism>
<dbReference type="EMBL" id="JAWDGP010005524">
    <property type="protein sequence ID" value="KAK3756361.1"/>
    <property type="molecule type" value="Genomic_DNA"/>
</dbReference>
<keyword evidence="3" id="KW-1185">Reference proteome</keyword>
<gene>
    <name evidence="2" type="ORF">RRG08_038850</name>
</gene>
<feature type="region of interest" description="Disordered" evidence="1">
    <location>
        <begin position="103"/>
        <end position="147"/>
    </location>
</feature>
<reference evidence="2" key="1">
    <citation type="journal article" date="2023" name="G3 (Bethesda)">
        <title>A reference genome for the long-term kleptoplast-retaining sea slug Elysia crispata morphotype clarki.</title>
        <authorList>
            <person name="Eastman K.E."/>
            <person name="Pendleton A.L."/>
            <person name="Shaikh M.A."/>
            <person name="Suttiyut T."/>
            <person name="Ogas R."/>
            <person name="Tomko P."/>
            <person name="Gavelis G."/>
            <person name="Widhalm J.R."/>
            <person name="Wisecaver J.H."/>
        </authorList>
    </citation>
    <scope>NUCLEOTIDE SEQUENCE</scope>
    <source>
        <strain evidence="2">ECLA1</strain>
    </source>
</reference>
<evidence type="ECO:0000256" key="1">
    <source>
        <dbReference type="SAM" id="MobiDB-lite"/>
    </source>
</evidence>
<sequence>MDWYGPDKHSPETDVDLARSRPYPLDSALTDHTPQALRPGLPTILTLWRENETVREGELEICVPYELGLYRDLDHHRMAVYDGCTKVQERAKCYEKFNLLKKNSQKVSPAPKSRREFGLSPLPLPPNALNSPRDRETMGNYDPFSDF</sequence>
<accession>A0AAE1D3T5</accession>
<name>A0AAE1D3T5_9GAST</name>
<dbReference type="AlphaFoldDB" id="A0AAE1D3T5"/>
<evidence type="ECO:0000313" key="3">
    <source>
        <dbReference type="Proteomes" id="UP001283361"/>
    </source>
</evidence>
<evidence type="ECO:0000313" key="2">
    <source>
        <dbReference type="EMBL" id="KAK3756361.1"/>
    </source>
</evidence>
<comment type="caution">
    <text evidence="2">The sequence shown here is derived from an EMBL/GenBank/DDBJ whole genome shotgun (WGS) entry which is preliminary data.</text>
</comment>
<proteinExistence type="predicted"/>